<dbReference type="Proteomes" id="UP000887097">
    <property type="component" value="Unassembled WGS sequence"/>
</dbReference>
<evidence type="ECO:0000256" key="1">
    <source>
        <dbReference type="SAM" id="SignalP"/>
    </source>
</evidence>
<sequence length="834" mass="94457">MKNGVILLMLLLMQALGASAQVTVHGVVEDSATHERLVSASVMYLRKGKTVKFARTNADGEFAITVDQVAMGDQVQATMLGFGKRRRGVPMKNANKPVVLSLPSEAFALKEVKVQGSRITGRDTITFDLTRFTSDRDNSLKDVLKKLPGVDVASNGKIYYNNQQVKRFTVEGLDLTGGRYNQLTENIRAKDVEKAEIVEHDQPIKALRDKVYTEDVGMNVTLKDEARDRLMATLIPYLLVGDPTHVGGTANIRQIGKKKQLMYDVAYDRKGIDLSESYQILGGNYNRLDGGHIPSWYSVPSLSAPLDEERLRFNTSQRYGINSVRKTKNDGELRVAAQYDRSVVRQSTENRTAYYLDGEAPTITTEQQQKTIITDNFSAEVERKVNTEKAYGNEMLSIGATQGDGLSLFGTNEPLQRIRVPQLALEGSLYRMYSLKSGAQLTWKSVLDYHHSVGDLYLDADRNRLRTNLWHTAHLLGWQRKAGKITHTYNLFVEGEDVYVNHTDNLHLIIEARPRWQYRTDKFTLSLSPTLTFQRYVRQQQSMFYLHPVLSAYWNPDTRSEIHLGSAYVQTMGGMQNYALDSYRRDYRTWYKAADLIPVNRQVYATLGYRYKRPIRELFATVNLTVQRSWNNTTNDMQIIDGCYYYTLKELHSQNDFLSGGASIQKGFYAIKTKLSLGVNGSLSKGRQLSAGEWYSYTTQSLTLTPGIIVSPDWCEFDYSASFSLNGNKTAGSSHTTLFNWRQQLVLTSTIGKVDLSWKFVHHRNELQAGNTLNTLLSDASVTWRLKTVRLKAALNNLFNKQAYEETIYTGIATSTTSYLLRPRELILSAEFSL</sequence>
<accession>A0AA37I9J7</accession>
<feature type="chain" id="PRO_5041412421" description="CarboxypepD_reg-like domain-containing protein" evidence="1">
    <location>
        <begin position="21"/>
        <end position="834"/>
    </location>
</feature>
<evidence type="ECO:0008006" key="4">
    <source>
        <dbReference type="Google" id="ProtNLM"/>
    </source>
</evidence>
<protein>
    <recommendedName>
        <fullName evidence="4">CarboxypepD_reg-like domain-containing protein</fullName>
    </recommendedName>
</protein>
<dbReference type="SUPFAM" id="SSF56935">
    <property type="entry name" value="Porins"/>
    <property type="match status" value="1"/>
</dbReference>
<gene>
    <name evidence="2" type="ORF">PRMUPPPA20_26550</name>
</gene>
<dbReference type="EMBL" id="BPTT01000001">
    <property type="protein sequence ID" value="GJG34546.1"/>
    <property type="molecule type" value="Genomic_DNA"/>
</dbReference>
<comment type="caution">
    <text evidence="2">The sequence shown here is derived from an EMBL/GenBank/DDBJ whole genome shotgun (WGS) entry which is preliminary data.</text>
</comment>
<dbReference type="InterPro" id="IPR008969">
    <property type="entry name" value="CarboxyPept-like_regulatory"/>
</dbReference>
<evidence type="ECO:0000313" key="3">
    <source>
        <dbReference type="Proteomes" id="UP000887097"/>
    </source>
</evidence>
<proteinExistence type="predicted"/>
<feature type="signal peptide" evidence="1">
    <location>
        <begin position="1"/>
        <end position="20"/>
    </location>
</feature>
<keyword evidence="1" id="KW-0732">Signal</keyword>
<organism evidence="2 3">
    <name type="scientific">Xylanibacter ruminicola</name>
    <name type="common">Prevotella ruminicola</name>
    <dbReference type="NCBI Taxonomy" id="839"/>
    <lineage>
        <taxon>Bacteria</taxon>
        <taxon>Pseudomonadati</taxon>
        <taxon>Bacteroidota</taxon>
        <taxon>Bacteroidia</taxon>
        <taxon>Bacteroidales</taxon>
        <taxon>Prevotellaceae</taxon>
        <taxon>Xylanibacter</taxon>
    </lineage>
</organism>
<name>A0AA37I9J7_XYLRU</name>
<dbReference type="AlphaFoldDB" id="A0AA37I9J7"/>
<dbReference type="SUPFAM" id="SSF49464">
    <property type="entry name" value="Carboxypeptidase regulatory domain-like"/>
    <property type="match status" value="1"/>
</dbReference>
<evidence type="ECO:0000313" key="2">
    <source>
        <dbReference type="EMBL" id="GJG34546.1"/>
    </source>
</evidence>
<dbReference type="OMA" id="INANNIW"/>
<dbReference type="GeneID" id="31501670"/>
<reference evidence="2" key="1">
    <citation type="submission" date="2021-08" db="EMBL/GenBank/DDBJ databases">
        <title>Prevotella lacticifex sp. nov., isolated from rumen of cow.</title>
        <authorList>
            <person name="Shinkai T."/>
            <person name="Ikeyama N."/>
            <person name="Kumagai M."/>
            <person name="Ohmori H."/>
            <person name="Sakamoto M."/>
            <person name="Ohkuma M."/>
            <person name="Mitsumori M."/>
        </authorList>
    </citation>
    <scope>NUCLEOTIDE SEQUENCE</scope>
    <source>
        <strain evidence="2">JCM 8259</strain>
    </source>
</reference>
<dbReference type="RefSeq" id="WP_013065285.1">
    <property type="nucleotide sequence ID" value="NZ_BPTT01000001.1"/>
</dbReference>